<accession>A0A381LFW5</accession>
<dbReference type="EMBL" id="UIGY01000204">
    <property type="protein sequence ID" value="SUZ12755.1"/>
    <property type="molecule type" value="Genomic_DNA"/>
</dbReference>
<gene>
    <name evidence="2" type="ORF">BGT96224V2_LOCUS6003</name>
</gene>
<sequence>MISCVFALIFLTAPNQIYDQSSLESPNQWKQMPHLNRLVLLSDSYKGSFYSAYKIGDSRGFPEIKVGDDIFTTADQSTHKPTKLRAYCSPTLSSTEIAAIIAHNLDPDSKFFYPKLEGHELSSEKCRKVIYKQWDGSKDKTKSENQIISQSSTCSNSDIIGLAFQGDISIVGGYNRYAPSKNQNVPLVAFSNTLDLEDLVSDRQLYAAWEKDASQMVLVWYYGQLHLFKRSREDKSWWPMTDLNNPPKNGAMILNFLRNRLRLFQELDQLLGRFTWPQLLTDYFWPLSNRNPSNKSGKAYRLMAEISSVALQEPATAPSSYLTRTMGLSASSNVRAFSFR</sequence>
<feature type="signal peptide" evidence="1">
    <location>
        <begin position="1"/>
        <end position="19"/>
    </location>
</feature>
<dbReference type="OrthoDB" id="3603399at2759"/>
<reference evidence="2" key="1">
    <citation type="submission" date="2018-07" db="EMBL/GenBank/DDBJ databases">
        <authorList>
            <person name="Quirk P.G."/>
            <person name="Krulwich T.A."/>
        </authorList>
    </citation>
    <scope>NUCLEOTIDE SEQUENCE</scope>
    <source>
        <strain evidence="2">96224</strain>
    </source>
</reference>
<dbReference type="AlphaFoldDB" id="A0A381LFW5"/>
<name>A0A381LFW5_BLUGR</name>
<proteinExistence type="predicted"/>
<evidence type="ECO:0000313" key="2">
    <source>
        <dbReference type="EMBL" id="SUZ12755.1"/>
    </source>
</evidence>
<feature type="non-terminal residue" evidence="2">
    <location>
        <position position="340"/>
    </location>
</feature>
<feature type="chain" id="PRO_5016929338" evidence="1">
    <location>
        <begin position="20"/>
        <end position="340"/>
    </location>
</feature>
<organism evidence="2">
    <name type="scientific">Blumeria graminis f. sp. tritici 96224</name>
    <dbReference type="NCBI Taxonomy" id="1268274"/>
    <lineage>
        <taxon>Eukaryota</taxon>
        <taxon>Fungi</taxon>
        <taxon>Dikarya</taxon>
        <taxon>Ascomycota</taxon>
        <taxon>Pezizomycotina</taxon>
        <taxon>Leotiomycetes</taxon>
        <taxon>Erysiphales</taxon>
        <taxon>Erysiphaceae</taxon>
        <taxon>Blumeria</taxon>
    </lineage>
</organism>
<evidence type="ECO:0000256" key="1">
    <source>
        <dbReference type="SAM" id="SignalP"/>
    </source>
</evidence>
<keyword evidence="1" id="KW-0732">Signal</keyword>
<protein>
    <submittedName>
        <fullName evidence="2">BgtAcSP-30639</fullName>
    </submittedName>
</protein>